<comment type="caution">
    <text evidence="2">The sequence shown here is derived from an EMBL/GenBank/DDBJ whole genome shotgun (WGS) entry which is preliminary data.</text>
</comment>
<protein>
    <submittedName>
        <fullName evidence="2">Uncharacterized protein</fullName>
    </submittedName>
</protein>
<sequence>MLVVAVALHPASSTSSNPATACKTMAESTYLMAMWGCASTLTDADKERCVDDPYAAMDTTGKACVQVTGPGNCSALGLCERKSTCYWPPPVDNREPYFSQAELDAATQWCGKVVPALIFMFFSLVIAGLTAVAWTQNQIMSDGVQGAFQAMDLTFANLNILSSTSETKHVNNF</sequence>
<evidence type="ECO:0000313" key="3">
    <source>
        <dbReference type="Proteomes" id="UP000265427"/>
    </source>
</evidence>
<feature type="transmembrane region" description="Helical" evidence="1">
    <location>
        <begin position="113"/>
        <end position="134"/>
    </location>
</feature>
<dbReference type="AlphaFoldDB" id="A0A397B5B6"/>
<name>A0A397B5B6_APHAT</name>
<accession>A0A397B5B6</accession>
<evidence type="ECO:0000256" key="1">
    <source>
        <dbReference type="SAM" id="Phobius"/>
    </source>
</evidence>
<proteinExistence type="predicted"/>
<keyword evidence="1" id="KW-0812">Transmembrane</keyword>
<dbReference type="EMBL" id="QUSZ01004638">
    <property type="protein sequence ID" value="RHY13372.1"/>
    <property type="molecule type" value="Genomic_DNA"/>
</dbReference>
<organism evidence="2 3">
    <name type="scientific">Aphanomyces astaci</name>
    <name type="common">Crayfish plague agent</name>
    <dbReference type="NCBI Taxonomy" id="112090"/>
    <lineage>
        <taxon>Eukaryota</taxon>
        <taxon>Sar</taxon>
        <taxon>Stramenopiles</taxon>
        <taxon>Oomycota</taxon>
        <taxon>Saprolegniomycetes</taxon>
        <taxon>Saprolegniales</taxon>
        <taxon>Verrucalvaceae</taxon>
        <taxon>Aphanomyces</taxon>
    </lineage>
</organism>
<reference evidence="2 3" key="1">
    <citation type="submission" date="2018-08" db="EMBL/GenBank/DDBJ databases">
        <title>Aphanomyces genome sequencing and annotation.</title>
        <authorList>
            <person name="Minardi D."/>
            <person name="Oidtmann B."/>
            <person name="Van Der Giezen M."/>
            <person name="Studholme D.J."/>
        </authorList>
    </citation>
    <scope>NUCLEOTIDE SEQUENCE [LARGE SCALE GENOMIC DNA]</scope>
    <source>
        <strain evidence="2 3">Kv</strain>
    </source>
</reference>
<dbReference type="VEuPathDB" id="FungiDB:H257_16790"/>
<dbReference type="Proteomes" id="UP000265427">
    <property type="component" value="Unassembled WGS sequence"/>
</dbReference>
<evidence type="ECO:0000313" key="2">
    <source>
        <dbReference type="EMBL" id="RHY13372.1"/>
    </source>
</evidence>
<keyword evidence="1" id="KW-1133">Transmembrane helix</keyword>
<gene>
    <name evidence="2" type="ORF">DYB36_006896</name>
</gene>
<keyword evidence="1" id="KW-0472">Membrane</keyword>